<evidence type="ECO:0000313" key="5">
    <source>
        <dbReference type="Proteomes" id="UP000657372"/>
    </source>
</evidence>
<dbReference type="Gene3D" id="3.40.50.10810">
    <property type="entry name" value="Tandem AAA-ATPase domain"/>
    <property type="match status" value="1"/>
</dbReference>
<dbReference type="Pfam" id="PF04471">
    <property type="entry name" value="Mrr_cat"/>
    <property type="match status" value="1"/>
</dbReference>
<evidence type="ECO:0000259" key="3">
    <source>
        <dbReference type="PROSITE" id="PS51194"/>
    </source>
</evidence>
<organism evidence="4 5">
    <name type="scientific">Herminiimonas contaminans</name>
    <dbReference type="NCBI Taxonomy" id="1111140"/>
    <lineage>
        <taxon>Bacteria</taxon>
        <taxon>Pseudomonadati</taxon>
        <taxon>Pseudomonadota</taxon>
        <taxon>Betaproteobacteria</taxon>
        <taxon>Burkholderiales</taxon>
        <taxon>Oxalobacteraceae</taxon>
        <taxon>Herminiimonas</taxon>
    </lineage>
</organism>
<keyword evidence="1" id="KW-0378">Hydrolase</keyword>
<keyword evidence="5" id="KW-1185">Reference proteome</keyword>
<protein>
    <submittedName>
        <fullName evidence="4">Restriction endonuclease</fullName>
    </submittedName>
</protein>
<dbReference type="InterPro" id="IPR001650">
    <property type="entry name" value="Helicase_C-like"/>
</dbReference>
<dbReference type="PANTHER" id="PTHR10799">
    <property type="entry name" value="SNF2/RAD54 HELICASE FAMILY"/>
    <property type="match status" value="1"/>
</dbReference>
<dbReference type="SUPFAM" id="SSF52980">
    <property type="entry name" value="Restriction endonuclease-like"/>
    <property type="match status" value="1"/>
</dbReference>
<feature type="domain" description="Helicase C-terminal" evidence="3">
    <location>
        <begin position="882"/>
        <end position="1051"/>
    </location>
</feature>
<dbReference type="CDD" id="cd18793">
    <property type="entry name" value="SF2_C_SNF"/>
    <property type="match status" value="1"/>
</dbReference>
<dbReference type="InterPro" id="IPR000330">
    <property type="entry name" value="SNF2_N"/>
</dbReference>
<dbReference type="Pfam" id="PF00271">
    <property type="entry name" value="Helicase_C"/>
    <property type="match status" value="1"/>
</dbReference>
<feature type="domain" description="Helicase ATP-binding" evidence="2">
    <location>
        <begin position="566"/>
        <end position="749"/>
    </location>
</feature>
<dbReference type="GO" id="GO:0004519">
    <property type="term" value="F:endonuclease activity"/>
    <property type="evidence" value="ECO:0007669"/>
    <property type="project" value="UniProtKB-KW"/>
</dbReference>
<dbReference type="InterPro" id="IPR014001">
    <property type="entry name" value="Helicase_ATP-bd"/>
</dbReference>
<dbReference type="Proteomes" id="UP000657372">
    <property type="component" value="Unassembled WGS sequence"/>
</dbReference>
<accession>A0ABS0EU97</accession>
<dbReference type="SMART" id="SM00487">
    <property type="entry name" value="DEXDc"/>
    <property type="match status" value="1"/>
</dbReference>
<dbReference type="InterPro" id="IPR027417">
    <property type="entry name" value="P-loop_NTPase"/>
</dbReference>
<evidence type="ECO:0000256" key="1">
    <source>
        <dbReference type="ARBA" id="ARBA00022801"/>
    </source>
</evidence>
<sequence>MSFAVGAELVFLLRQLEEEGFVELRPDGATLSWADYYTLLESDEHGGTLGLLGLPSQEAWRPALSSRGTLTDTDFAVGIQGWLNSQGQRPNGNVTLAGGVLTAGGKSAIISEAAWRMTQAIAEQRNREGSERTPDTNKRDWSTIRGHASRAGADLTDYLRKTVVLTPERLRIDLRKGDVVGDKLVEVMPGFDGAPPRWLELFDRFDTVPERYEIPDGNGLVHVLLSDEARTVLREIRRMPGRRIAGERAEAFVRNPFATLGPDATKVIDPEQFERAREDAGIVFACFTAKVSRDDKGRPYEVALIIEETLRGAVQAEQFKFEGPVPLESFLKKLERKIADGAQCCHWDGFDLEILGDTPRQAALLRGALNDWRNPSRISASDIFDLSKYSERVGGFGVEKAYYSPFIAKKSEDAGWFPENIDLGLFFTPADDGDTVAVALDDRNLSVFRAELDKARQEKRETFDFPGCPKPVPVSWAIDTLETLGQVREEVEKGSFDPKKTSKKNGIVERRGLVVKPNVDSLDYEERRGALANLTEPAALPSTMLSHIELKEHQLYGVAWLQHLWSHSPNACRGALLADDMGLGKTIQLLTFMAAAIEREPGIDPFLVVAPVSLLENWKEEITKFFSPGAMKVLTLYGPDLAAKRVHKSAFDEGLIEAGSPKLLTLGWLGTANVVLTTYETLRDLEFSLAAQRWSAMICDEAQKIKNPNALVTRAAKKQNARLKIACTGTPVENTLTDIWCLFDFIQPGLLGALKDFGSKYRKPIESETDDEKIRIEELRNLIEPQKLRRTKAEVAKDLPKKIEFDGCRALPLSQRQRSLYADAVAQFRARPAGKQATGMQSPLGLLQYLRRLCSDPRSPGHLSTASEPLPDIVRDSPKMAWMLSHLKEIKKTGEKAIVFCEFRDLQRTLQRAISERFEFMPDVINGDTSADSANANNRQKRLKAFQERPGFGVIILSPLAVGFGVNIQAANHVIHFTRTWNPAKEDQATDRAYRIGQTRDVYVYYPVVVAHDFLTFDAKLDKLLDKKRALSTDMLNGAGDVSPADFGDLEAPDGGNAFSNQPLVAEDIGSMDGDTFEAFCALLWSKMGYSRTIKTKRAGDGGVDVVAIKSNEGALIQCKSSTIESKGEGWEAVKDVYAGSAAYGARYPGIVFSMLAVTNRRFNQAARSQAKLLKVELIEGDQLAEMLASYPMKRGELDRFLLAGWTEL</sequence>
<dbReference type="Gene3D" id="3.40.50.300">
    <property type="entry name" value="P-loop containing nucleotide triphosphate hydrolases"/>
    <property type="match status" value="1"/>
</dbReference>
<dbReference type="InterPro" id="IPR049730">
    <property type="entry name" value="SNF2/RAD54-like_C"/>
</dbReference>
<keyword evidence="4" id="KW-0255">Endonuclease</keyword>
<dbReference type="PROSITE" id="PS51192">
    <property type="entry name" value="HELICASE_ATP_BIND_1"/>
    <property type="match status" value="1"/>
</dbReference>
<evidence type="ECO:0000313" key="4">
    <source>
        <dbReference type="EMBL" id="MBF8178406.1"/>
    </source>
</evidence>
<reference evidence="4 5" key="1">
    <citation type="submission" date="2020-11" db="EMBL/GenBank/DDBJ databases">
        <title>WGS of Herminiimonas contaminans strain Marseille-Q4544 isolated from planarians Schmidtea mediterranea.</title>
        <authorList>
            <person name="Kangale L."/>
        </authorList>
    </citation>
    <scope>NUCLEOTIDE SEQUENCE [LARGE SCALE GENOMIC DNA]</scope>
    <source>
        <strain evidence="4 5">Marseille-Q4544</strain>
    </source>
</reference>
<dbReference type="InterPro" id="IPR011335">
    <property type="entry name" value="Restrct_endonuc-II-like"/>
</dbReference>
<name>A0ABS0EU97_9BURK</name>
<dbReference type="Pfam" id="PF00176">
    <property type="entry name" value="SNF2-rel_dom"/>
    <property type="match status" value="1"/>
</dbReference>
<evidence type="ECO:0000259" key="2">
    <source>
        <dbReference type="PROSITE" id="PS51192"/>
    </source>
</evidence>
<dbReference type="Gene3D" id="3.40.1350.10">
    <property type="match status" value="1"/>
</dbReference>
<keyword evidence="4" id="KW-0540">Nuclease</keyword>
<dbReference type="InterPro" id="IPR011856">
    <property type="entry name" value="tRNA_endonuc-like_dom_sf"/>
</dbReference>
<dbReference type="SUPFAM" id="SSF52540">
    <property type="entry name" value="P-loop containing nucleoside triphosphate hydrolases"/>
    <property type="match status" value="2"/>
</dbReference>
<dbReference type="EMBL" id="JADOEL010000009">
    <property type="protein sequence ID" value="MBF8178406.1"/>
    <property type="molecule type" value="Genomic_DNA"/>
</dbReference>
<proteinExistence type="predicted"/>
<dbReference type="SMART" id="SM00490">
    <property type="entry name" value="HELICc"/>
    <property type="match status" value="1"/>
</dbReference>
<comment type="caution">
    <text evidence="4">The sequence shown here is derived from an EMBL/GenBank/DDBJ whole genome shotgun (WGS) entry which is preliminary data.</text>
</comment>
<gene>
    <name evidence="4" type="ORF">IXC47_12005</name>
</gene>
<dbReference type="InterPro" id="IPR007560">
    <property type="entry name" value="Restrct_endonuc_IV_Mrr"/>
</dbReference>
<dbReference type="PROSITE" id="PS51194">
    <property type="entry name" value="HELICASE_CTER"/>
    <property type="match status" value="1"/>
</dbReference>
<dbReference type="InterPro" id="IPR038718">
    <property type="entry name" value="SNF2-like_sf"/>
</dbReference>